<dbReference type="InterPro" id="IPR050707">
    <property type="entry name" value="HTH_MetabolicPath_Reg"/>
</dbReference>
<dbReference type="PROSITE" id="PS51077">
    <property type="entry name" value="HTH_ICLR"/>
    <property type="match status" value="1"/>
</dbReference>
<protein>
    <submittedName>
        <fullName evidence="6">Wenxma_14, whole genome shotgun sequence</fullName>
    </submittedName>
</protein>
<sequence>MDGPQGIRSVETGLALLGIVAAGAGPMRLSEVAAAARTSPSRARGYLVSLVRAGYVAQDGAGRYALGAAALDLGLVALGRLDALAACRAAMAPLAAELGETVALSLWSERGPVVVDKIESGDRIYEVRVGAAVTLWPTATGRVFLAWLSPGRWEGLLDLPAGEHERLPALLDETRAAGVAGTLPATVPGFSALAAPVLDHRGELRAVLTVLGRAESFDIGRDGAAAAALRAAAEGASRALGHRAGA</sequence>
<dbReference type="InterPro" id="IPR036388">
    <property type="entry name" value="WH-like_DNA-bd_sf"/>
</dbReference>
<dbReference type="InterPro" id="IPR036390">
    <property type="entry name" value="WH_DNA-bd_sf"/>
</dbReference>
<evidence type="ECO:0000256" key="2">
    <source>
        <dbReference type="ARBA" id="ARBA00023125"/>
    </source>
</evidence>
<dbReference type="PROSITE" id="PS51078">
    <property type="entry name" value="ICLR_ED"/>
    <property type="match status" value="1"/>
</dbReference>
<dbReference type="SUPFAM" id="SSF55781">
    <property type="entry name" value="GAF domain-like"/>
    <property type="match status" value="1"/>
</dbReference>
<dbReference type="Pfam" id="PF09339">
    <property type="entry name" value="HTH_IclR"/>
    <property type="match status" value="1"/>
</dbReference>
<evidence type="ECO:0000313" key="7">
    <source>
        <dbReference type="Proteomes" id="UP000035100"/>
    </source>
</evidence>
<dbReference type="Pfam" id="PF01614">
    <property type="entry name" value="IclR_C"/>
    <property type="match status" value="1"/>
</dbReference>
<evidence type="ECO:0000313" key="6">
    <source>
        <dbReference type="EMBL" id="KIQ68312.1"/>
    </source>
</evidence>
<dbReference type="EMBL" id="AONG01000015">
    <property type="protein sequence ID" value="KIQ68312.1"/>
    <property type="molecule type" value="Genomic_DNA"/>
</dbReference>
<evidence type="ECO:0000256" key="3">
    <source>
        <dbReference type="ARBA" id="ARBA00023163"/>
    </source>
</evidence>
<dbReference type="GO" id="GO:0003700">
    <property type="term" value="F:DNA-binding transcription factor activity"/>
    <property type="evidence" value="ECO:0007669"/>
    <property type="project" value="TreeGrafter"/>
</dbReference>
<organism evidence="6 7">
    <name type="scientific">Wenxinia marina DSM 24838</name>
    <dbReference type="NCBI Taxonomy" id="1123501"/>
    <lineage>
        <taxon>Bacteria</taxon>
        <taxon>Pseudomonadati</taxon>
        <taxon>Pseudomonadota</taxon>
        <taxon>Alphaproteobacteria</taxon>
        <taxon>Rhodobacterales</taxon>
        <taxon>Roseobacteraceae</taxon>
        <taxon>Wenxinia</taxon>
    </lineage>
</organism>
<name>A0A0D0Q770_9RHOB</name>
<feature type="domain" description="HTH iclR-type" evidence="4">
    <location>
        <begin position="7"/>
        <end position="68"/>
    </location>
</feature>
<dbReference type="PANTHER" id="PTHR30136">
    <property type="entry name" value="HELIX-TURN-HELIX TRANSCRIPTIONAL REGULATOR, ICLR FAMILY"/>
    <property type="match status" value="1"/>
</dbReference>
<proteinExistence type="predicted"/>
<dbReference type="Gene3D" id="3.30.450.40">
    <property type="match status" value="1"/>
</dbReference>
<evidence type="ECO:0000259" key="5">
    <source>
        <dbReference type="PROSITE" id="PS51078"/>
    </source>
</evidence>
<dbReference type="Proteomes" id="UP000035100">
    <property type="component" value="Unassembled WGS sequence"/>
</dbReference>
<dbReference type="GO" id="GO:0003677">
    <property type="term" value="F:DNA binding"/>
    <property type="evidence" value="ECO:0007669"/>
    <property type="project" value="UniProtKB-KW"/>
</dbReference>
<reference evidence="6 7" key="1">
    <citation type="submission" date="2013-01" db="EMBL/GenBank/DDBJ databases">
        <authorList>
            <person name="Fiebig A."/>
            <person name="Goeker M."/>
            <person name="Klenk H.-P.P."/>
        </authorList>
    </citation>
    <scope>NUCLEOTIDE SEQUENCE [LARGE SCALE GENOMIC DNA]</scope>
    <source>
        <strain evidence="6 7">DSM 24838</strain>
    </source>
</reference>
<keyword evidence="7" id="KW-1185">Reference proteome</keyword>
<dbReference type="InterPro" id="IPR029016">
    <property type="entry name" value="GAF-like_dom_sf"/>
</dbReference>
<evidence type="ECO:0000259" key="4">
    <source>
        <dbReference type="PROSITE" id="PS51077"/>
    </source>
</evidence>
<dbReference type="eggNOG" id="COG1414">
    <property type="taxonomic scope" value="Bacteria"/>
</dbReference>
<accession>A0A0D0Q770</accession>
<dbReference type="STRING" id="1123501.Wenmar_03151"/>
<feature type="domain" description="IclR-ED" evidence="5">
    <location>
        <begin position="69"/>
        <end position="242"/>
    </location>
</feature>
<comment type="caution">
    <text evidence="6">The sequence shown here is derived from an EMBL/GenBank/DDBJ whole genome shotgun (WGS) entry which is preliminary data.</text>
</comment>
<dbReference type="Gene3D" id="1.10.10.10">
    <property type="entry name" value="Winged helix-like DNA-binding domain superfamily/Winged helix DNA-binding domain"/>
    <property type="match status" value="1"/>
</dbReference>
<evidence type="ECO:0000256" key="1">
    <source>
        <dbReference type="ARBA" id="ARBA00023015"/>
    </source>
</evidence>
<keyword evidence="3" id="KW-0804">Transcription</keyword>
<dbReference type="OrthoDB" id="6057486at2"/>
<dbReference type="GO" id="GO:0045892">
    <property type="term" value="P:negative regulation of DNA-templated transcription"/>
    <property type="evidence" value="ECO:0007669"/>
    <property type="project" value="TreeGrafter"/>
</dbReference>
<dbReference type="RefSeq" id="WP_018303094.1">
    <property type="nucleotide sequence ID" value="NZ_KB902290.1"/>
</dbReference>
<gene>
    <name evidence="6" type="ORF">Wenmar_03151</name>
</gene>
<dbReference type="InterPro" id="IPR005471">
    <property type="entry name" value="Tscrpt_reg_IclR_N"/>
</dbReference>
<dbReference type="SUPFAM" id="SSF46785">
    <property type="entry name" value="Winged helix' DNA-binding domain"/>
    <property type="match status" value="1"/>
</dbReference>
<dbReference type="AlphaFoldDB" id="A0A0D0Q770"/>
<dbReference type="SMART" id="SM00346">
    <property type="entry name" value="HTH_ICLR"/>
    <property type="match status" value="1"/>
</dbReference>
<keyword evidence="2" id="KW-0238">DNA-binding</keyword>
<keyword evidence="1" id="KW-0805">Transcription regulation</keyword>
<dbReference type="PANTHER" id="PTHR30136:SF8">
    <property type="entry name" value="TRANSCRIPTIONAL REGULATORY PROTEIN"/>
    <property type="match status" value="1"/>
</dbReference>
<dbReference type="InterPro" id="IPR014757">
    <property type="entry name" value="Tscrpt_reg_IclR_C"/>
</dbReference>